<feature type="transmembrane region" description="Helical" evidence="1">
    <location>
        <begin position="250"/>
        <end position="268"/>
    </location>
</feature>
<keyword evidence="3" id="KW-0808">Transferase</keyword>
<organism evidence="3 4">
    <name type="scientific">Bradyrhizobium lablabi</name>
    <dbReference type="NCBI Taxonomy" id="722472"/>
    <lineage>
        <taxon>Bacteria</taxon>
        <taxon>Pseudomonadati</taxon>
        <taxon>Pseudomonadota</taxon>
        <taxon>Alphaproteobacteria</taxon>
        <taxon>Hyphomicrobiales</taxon>
        <taxon>Nitrobacteraceae</taxon>
        <taxon>Bradyrhizobium</taxon>
    </lineage>
</organism>
<protein>
    <submittedName>
        <fullName evidence="3">Peptidoglycan/LPS O-acetylase OafA/YrhL, contains acyltransferase and SGNH-hydrolase domains</fullName>
    </submittedName>
</protein>
<evidence type="ECO:0000256" key="1">
    <source>
        <dbReference type="SAM" id="Phobius"/>
    </source>
</evidence>
<keyword evidence="3" id="KW-0012">Acyltransferase</keyword>
<dbReference type="PANTHER" id="PTHR23028">
    <property type="entry name" value="ACETYLTRANSFERASE"/>
    <property type="match status" value="1"/>
</dbReference>
<feature type="domain" description="Acyltransferase 3" evidence="2">
    <location>
        <begin position="8"/>
        <end position="321"/>
    </location>
</feature>
<reference evidence="3 4" key="1">
    <citation type="submission" date="2016-10" db="EMBL/GenBank/DDBJ databases">
        <authorList>
            <person name="de Groot N.N."/>
        </authorList>
    </citation>
    <scope>NUCLEOTIDE SEQUENCE [LARGE SCALE GENOMIC DNA]</scope>
    <source>
        <strain evidence="3 4">GAS522</strain>
    </source>
</reference>
<accession>A0A1H4RLZ3</accession>
<dbReference type="EMBL" id="FNTI01000001">
    <property type="protein sequence ID" value="SEC32922.1"/>
    <property type="molecule type" value="Genomic_DNA"/>
</dbReference>
<name>A0A1H4RLZ3_9BRAD</name>
<dbReference type="GO" id="GO:0016747">
    <property type="term" value="F:acyltransferase activity, transferring groups other than amino-acyl groups"/>
    <property type="evidence" value="ECO:0007669"/>
    <property type="project" value="InterPro"/>
</dbReference>
<feature type="transmembrane region" description="Helical" evidence="1">
    <location>
        <begin position="305"/>
        <end position="326"/>
    </location>
</feature>
<dbReference type="InterPro" id="IPR002656">
    <property type="entry name" value="Acyl_transf_3_dom"/>
</dbReference>
<feature type="transmembrane region" description="Helical" evidence="1">
    <location>
        <begin position="143"/>
        <end position="163"/>
    </location>
</feature>
<dbReference type="GO" id="GO:0016787">
    <property type="term" value="F:hydrolase activity"/>
    <property type="evidence" value="ECO:0007669"/>
    <property type="project" value="UniProtKB-KW"/>
</dbReference>
<feature type="transmembrane region" description="Helical" evidence="1">
    <location>
        <begin position="170"/>
        <end position="191"/>
    </location>
</feature>
<dbReference type="GO" id="GO:0016020">
    <property type="term" value="C:membrane"/>
    <property type="evidence" value="ECO:0007669"/>
    <property type="project" value="TreeGrafter"/>
</dbReference>
<keyword evidence="1" id="KW-0812">Transmembrane</keyword>
<sequence length="343" mass="38956">MMKHNNNFGLLRLILATLVLVSHSSEMIDGNRSRELLMQFGGRMTFGEWAVDGFFIVSGYLVLKSFENSASVFSYLRKRALRIYPGFIFCAVIITAFSPLVGSLVLQWSWKDYVRALISISTLSLPGSTEAYPQLPFHSLNGSAWSITYEFRCYLMVIFLGLASLYRWRLFFALFTAALLVSHEASWPTYVGPLAKLIGYPQLFIRMAGMFCVGSCFYVFRDDIRFNKWFAIAATIGLVGSVFLPFQESVFAIFGGYLIFWFALCFQSETLSRINNENDISYGTYLYAWPISGYLIYFFSIGSPLLLFSIALPLSFMAGFLSWHLIEKHFLKTKLHASQAATT</sequence>
<dbReference type="AlphaFoldDB" id="A0A1H4RLZ3"/>
<dbReference type="OrthoDB" id="9767863at2"/>
<feature type="transmembrane region" description="Helical" evidence="1">
    <location>
        <begin position="203"/>
        <end position="220"/>
    </location>
</feature>
<dbReference type="RefSeq" id="WP_074816674.1">
    <property type="nucleotide sequence ID" value="NZ_FNTI01000001.1"/>
</dbReference>
<keyword evidence="1" id="KW-1133">Transmembrane helix</keyword>
<keyword evidence="3" id="KW-0378">Hydrolase</keyword>
<feature type="transmembrane region" description="Helical" evidence="1">
    <location>
        <begin position="280"/>
        <end position="299"/>
    </location>
</feature>
<feature type="transmembrane region" description="Helical" evidence="1">
    <location>
        <begin position="227"/>
        <end position="244"/>
    </location>
</feature>
<keyword evidence="1" id="KW-0472">Membrane</keyword>
<dbReference type="Pfam" id="PF01757">
    <property type="entry name" value="Acyl_transf_3"/>
    <property type="match status" value="1"/>
</dbReference>
<feature type="transmembrane region" description="Helical" evidence="1">
    <location>
        <begin position="40"/>
        <end position="63"/>
    </location>
</feature>
<gene>
    <name evidence="3" type="ORF">SAMN05444171_1157</name>
</gene>
<proteinExistence type="predicted"/>
<dbReference type="GO" id="GO:0000271">
    <property type="term" value="P:polysaccharide biosynthetic process"/>
    <property type="evidence" value="ECO:0007669"/>
    <property type="project" value="TreeGrafter"/>
</dbReference>
<evidence type="ECO:0000313" key="4">
    <source>
        <dbReference type="Proteomes" id="UP000183208"/>
    </source>
</evidence>
<feature type="transmembrane region" description="Helical" evidence="1">
    <location>
        <begin position="83"/>
        <end position="106"/>
    </location>
</feature>
<evidence type="ECO:0000259" key="2">
    <source>
        <dbReference type="Pfam" id="PF01757"/>
    </source>
</evidence>
<evidence type="ECO:0000313" key="3">
    <source>
        <dbReference type="EMBL" id="SEC32922.1"/>
    </source>
</evidence>
<dbReference type="Proteomes" id="UP000183208">
    <property type="component" value="Unassembled WGS sequence"/>
</dbReference>
<dbReference type="InterPro" id="IPR050879">
    <property type="entry name" value="Acyltransferase_3"/>
</dbReference>
<dbReference type="PANTHER" id="PTHR23028:SF53">
    <property type="entry name" value="ACYL_TRANSF_3 DOMAIN-CONTAINING PROTEIN"/>
    <property type="match status" value="1"/>
</dbReference>